<name>A0A1G2QNL8_9BACT</name>
<reference evidence="1 2" key="1">
    <citation type="journal article" date="2016" name="Nat. Commun.">
        <title>Thousands of microbial genomes shed light on interconnected biogeochemical processes in an aquifer system.</title>
        <authorList>
            <person name="Anantharaman K."/>
            <person name="Brown C.T."/>
            <person name="Hug L.A."/>
            <person name="Sharon I."/>
            <person name="Castelle C.J."/>
            <person name="Probst A.J."/>
            <person name="Thomas B.C."/>
            <person name="Singh A."/>
            <person name="Wilkins M.J."/>
            <person name="Karaoz U."/>
            <person name="Brodie E.L."/>
            <person name="Williams K.H."/>
            <person name="Hubbard S.S."/>
            <person name="Banfield J.F."/>
        </authorList>
    </citation>
    <scope>NUCLEOTIDE SEQUENCE [LARGE SCALE GENOMIC DNA]</scope>
</reference>
<dbReference type="STRING" id="1802443.A2117_00730"/>
<organism evidence="1 2">
    <name type="scientific">Candidatus Wildermuthbacteria bacterium GWA2_46_15</name>
    <dbReference type="NCBI Taxonomy" id="1802443"/>
    <lineage>
        <taxon>Bacteria</taxon>
        <taxon>Candidatus Wildermuthiibacteriota</taxon>
    </lineage>
</organism>
<sequence>MLTSKRRSSIKTEFSKDFFKLECFRNLTLPEEALSEKCIKEIGLAQSAEPRLPNSPSNPRPIDRSIVESAIQKRENLLADSEYGKRRRAPRPVFLILTSQWFCPRIWEFEVRQD</sequence>
<dbReference type="EMBL" id="MHTO01000028">
    <property type="protein sequence ID" value="OHA61709.1"/>
    <property type="molecule type" value="Genomic_DNA"/>
</dbReference>
<evidence type="ECO:0000313" key="1">
    <source>
        <dbReference type="EMBL" id="OHA61709.1"/>
    </source>
</evidence>
<dbReference type="AlphaFoldDB" id="A0A1G2QNL8"/>
<gene>
    <name evidence="1" type="ORF">A2117_00730</name>
</gene>
<comment type="caution">
    <text evidence="1">The sequence shown here is derived from an EMBL/GenBank/DDBJ whole genome shotgun (WGS) entry which is preliminary data.</text>
</comment>
<accession>A0A1G2QNL8</accession>
<evidence type="ECO:0000313" key="2">
    <source>
        <dbReference type="Proteomes" id="UP000179245"/>
    </source>
</evidence>
<proteinExistence type="predicted"/>
<protein>
    <submittedName>
        <fullName evidence="1">Uncharacterized protein</fullName>
    </submittedName>
</protein>
<dbReference type="Proteomes" id="UP000179245">
    <property type="component" value="Unassembled WGS sequence"/>
</dbReference>